<dbReference type="Proteomes" id="UP000295793">
    <property type="component" value="Unassembled WGS sequence"/>
</dbReference>
<evidence type="ECO:0000256" key="1">
    <source>
        <dbReference type="SAM" id="Phobius"/>
    </source>
</evidence>
<organism evidence="2 3">
    <name type="scientific">Reinekea marinisedimentorum</name>
    <dbReference type="NCBI Taxonomy" id="230495"/>
    <lineage>
        <taxon>Bacteria</taxon>
        <taxon>Pseudomonadati</taxon>
        <taxon>Pseudomonadota</taxon>
        <taxon>Gammaproteobacteria</taxon>
        <taxon>Oceanospirillales</taxon>
        <taxon>Saccharospirillaceae</taxon>
        <taxon>Reinekea</taxon>
    </lineage>
</organism>
<keyword evidence="1" id="KW-0812">Transmembrane</keyword>
<proteinExistence type="predicted"/>
<sequence length="146" mass="17014">MPVRVDATLKPSRWRWWVLFIFCLTGAASTFIISKNIWLTLSWVLLVWVIYASRRSEEDINRVTFEADYFALWNPQGEKQEYRWQGEGRLSSLFISFQLHNEACEALKLIIWRDSLSDASWRALNMAFRVAQPSLLNEHSGNEGSG</sequence>
<dbReference type="InterPro" id="IPR009883">
    <property type="entry name" value="YgfX"/>
</dbReference>
<gene>
    <name evidence="2" type="ORF">BCF53_11284</name>
</gene>
<dbReference type="AlphaFoldDB" id="A0A4R3I6U0"/>
<dbReference type="Pfam" id="PF07254">
    <property type="entry name" value="Cpta_toxin"/>
    <property type="match status" value="1"/>
</dbReference>
<dbReference type="EMBL" id="SLZR01000012">
    <property type="protein sequence ID" value="TCS39799.1"/>
    <property type="molecule type" value="Genomic_DNA"/>
</dbReference>
<evidence type="ECO:0008006" key="4">
    <source>
        <dbReference type="Google" id="ProtNLM"/>
    </source>
</evidence>
<accession>A0A4R3I6U0</accession>
<reference evidence="2 3" key="1">
    <citation type="submission" date="2019-03" db="EMBL/GenBank/DDBJ databases">
        <title>Genomic Encyclopedia of Archaeal and Bacterial Type Strains, Phase II (KMG-II): from individual species to whole genera.</title>
        <authorList>
            <person name="Goeker M."/>
        </authorList>
    </citation>
    <scope>NUCLEOTIDE SEQUENCE [LARGE SCALE GENOMIC DNA]</scope>
    <source>
        <strain evidence="2 3">DSM 15388</strain>
    </source>
</reference>
<dbReference type="RefSeq" id="WP_132702335.1">
    <property type="nucleotide sequence ID" value="NZ_SLZR01000012.1"/>
</dbReference>
<feature type="transmembrane region" description="Helical" evidence="1">
    <location>
        <begin position="14"/>
        <end position="31"/>
    </location>
</feature>
<comment type="caution">
    <text evidence="2">The sequence shown here is derived from an EMBL/GenBank/DDBJ whole genome shotgun (WGS) entry which is preliminary data.</text>
</comment>
<keyword evidence="3" id="KW-1185">Reference proteome</keyword>
<protein>
    <recommendedName>
        <fullName evidence="4">Toxin CptA</fullName>
    </recommendedName>
</protein>
<dbReference type="OrthoDB" id="6196503at2"/>
<name>A0A4R3I6U0_9GAMM</name>
<keyword evidence="1" id="KW-1133">Transmembrane helix</keyword>
<evidence type="ECO:0000313" key="2">
    <source>
        <dbReference type="EMBL" id="TCS39799.1"/>
    </source>
</evidence>
<evidence type="ECO:0000313" key="3">
    <source>
        <dbReference type="Proteomes" id="UP000295793"/>
    </source>
</evidence>
<keyword evidence="1" id="KW-0472">Membrane</keyword>
<feature type="transmembrane region" description="Helical" evidence="1">
    <location>
        <begin position="37"/>
        <end position="53"/>
    </location>
</feature>